<evidence type="ECO:0000259" key="1">
    <source>
        <dbReference type="SMART" id="SM00829"/>
    </source>
</evidence>
<organism evidence="2 3">
    <name type="scientific">Arcanobacterium wilhelmae</name>
    <dbReference type="NCBI Taxonomy" id="1803177"/>
    <lineage>
        <taxon>Bacteria</taxon>
        <taxon>Bacillati</taxon>
        <taxon>Actinomycetota</taxon>
        <taxon>Actinomycetes</taxon>
        <taxon>Actinomycetales</taxon>
        <taxon>Actinomycetaceae</taxon>
        <taxon>Arcanobacterium</taxon>
    </lineage>
</organism>
<dbReference type="Proteomes" id="UP001235966">
    <property type="component" value="Unassembled WGS sequence"/>
</dbReference>
<accession>A0ABT9NBM6</accession>
<comment type="caution">
    <text evidence="2">The sequence shown here is derived from an EMBL/GenBank/DDBJ whole genome shotgun (WGS) entry which is preliminary data.</text>
</comment>
<dbReference type="SUPFAM" id="SSF51735">
    <property type="entry name" value="NAD(P)-binding Rossmann-fold domains"/>
    <property type="match status" value="1"/>
</dbReference>
<dbReference type="InterPro" id="IPR011032">
    <property type="entry name" value="GroES-like_sf"/>
</dbReference>
<dbReference type="RefSeq" id="WP_278058800.1">
    <property type="nucleotide sequence ID" value="NZ_CP121247.1"/>
</dbReference>
<gene>
    <name evidence="2" type="ORF">J2S49_001179</name>
</gene>
<dbReference type="Pfam" id="PF00107">
    <property type="entry name" value="ADH_zinc_N"/>
    <property type="match status" value="1"/>
</dbReference>
<dbReference type="InterPro" id="IPR036291">
    <property type="entry name" value="NAD(P)-bd_dom_sf"/>
</dbReference>
<dbReference type="PANTHER" id="PTHR43677:SF4">
    <property type="entry name" value="QUINONE OXIDOREDUCTASE-LIKE PROTEIN 2"/>
    <property type="match status" value="1"/>
</dbReference>
<dbReference type="SMART" id="SM00829">
    <property type="entry name" value="PKS_ER"/>
    <property type="match status" value="1"/>
</dbReference>
<dbReference type="Gene3D" id="3.90.180.10">
    <property type="entry name" value="Medium-chain alcohol dehydrogenases, catalytic domain"/>
    <property type="match status" value="1"/>
</dbReference>
<dbReference type="EMBL" id="JAUSQW010000001">
    <property type="protein sequence ID" value="MDP9801103.1"/>
    <property type="molecule type" value="Genomic_DNA"/>
</dbReference>
<dbReference type="SUPFAM" id="SSF50129">
    <property type="entry name" value="GroES-like"/>
    <property type="match status" value="1"/>
</dbReference>
<dbReference type="InterPro" id="IPR013149">
    <property type="entry name" value="ADH-like_C"/>
</dbReference>
<evidence type="ECO:0000313" key="3">
    <source>
        <dbReference type="Proteomes" id="UP001235966"/>
    </source>
</evidence>
<sequence length="314" mass="32801">MAEKEGEDAMRYATIRDSQPVLEEREAPQGAARVLAAAINPIDFAIGSGKFFKRAFADGDVLGYSGVAQLADGERVYFQLPQPPAGAFAQQVDLTEAFTAPVPDHLDSPTAAALGVPGIAAVGAVELARTSSLDTVLVTGANGNVGLLAARAALETGAKVVGMVRSAQALEAVRAAGFDGFVTQDPAAPEIADVLAECAPAGVDVVLDQLSGPYVERMMPLLNNRARWVQIGSGARTNANFTTSIFRTKGISMLGYTNFILSDAEARDYYARAAALVEAGAPLPFTTITLDQLPATWAALAAKDTHGKFVVSFE</sequence>
<feature type="domain" description="Enoyl reductase (ER)" evidence="1">
    <location>
        <begin position="13"/>
        <end position="311"/>
    </location>
</feature>
<evidence type="ECO:0000313" key="2">
    <source>
        <dbReference type="EMBL" id="MDP9801103.1"/>
    </source>
</evidence>
<reference evidence="2 3" key="1">
    <citation type="submission" date="2023-07" db="EMBL/GenBank/DDBJ databases">
        <title>Sequencing the genomes of 1000 actinobacteria strains.</title>
        <authorList>
            <person name="Klenk H.-P."/>
        </authorList>
    </citation>
    <scope>NUCLEOTIDE SEQUENCE [LARGE SCALE GENOMIC DNA]</scope>
    <source>
        <strain evidence="2 3">DSM 102162</strain>
    </source>
</reference>
<protein>
    <submittedName>
        <fullName evidence="2">NADPH:quinone reductase-like Zn-dependent oxidoreductase</fullName>
    </submittedName>
</protein>
<name>A0ABT9NBM6_9ACTO</name>
<proteinExistence type="predicted"/>
<dbReference type="InterPro" id="IPR020843">
    <property type="entry name" value="ER"/>
</dbReference>
<dbReference type="PANTHER" id="PTHR43677">
    <property type="entry name" value="SHORT-CHAIN DEHYDROGENASE/REDUCTASE"/>
    <property type="match status" value="1"/>
</dbReference>
<keyword evidence="3" id="KW-1185">Reference proteome</keyword>
<dbReference type="InterPro" id="IPR051397">
    <property type="entry name" value="Zn-ADH-like_protein"/>
</dbReference>